<comment type="caution">
    <text evidence="5">Lacks conserved residue(s) required for the propagation of feature annotation.</text>
</comment>
<dbReference type="InterPro" id="IPR036157">
    <property type="entry name" value="dUTPase-like_sf"/>
</dbReference>
<evidence type="ECO:0000256" key="2">
    <source>
        <dbReference type="ARBA" id="ARBA00022801"/>
    </source>
</evidence>
<keyword evidence="5" id="KW-0479">Metal-binding</keyword>
<keyword evidence="3 5" id="KW-0546">Nucleotide metabolism</keyword>
<dbReference type="InterPro" id="IPR029054">
    <property type="entry name" value="dUTPase-like"/>
</dbReference>
<dbReference type="Proteomes" id="UP001238179">
    <property type="component" value="Chromosome"/>
</dbReference>
<dbReference type="CDD" id="cd07557">
    <property type="entry name" value="trimeric_dUTPase"/>
    <property type="match status" value="1"/>
</dbReference>
<evidence type="ECO:0000256" key="4">
    <source>
        <dbReference type="ARBA" id="ARBA00047686"/>
    </source>
</evidence>
<dbReference type="GO" id="GO:0004170">
    <property type="term" value="F:dUTP diphosphatase activity"/>
    <property type="evidence" value="ECO:0007669"/>
    <property type="project" value="UniProtKB-UniRule"/>
</dbReference>
<dbReference type="PANTHER" id="PTHR11241">
    <property type="entry name" value="DEOXYURIDINE 5'-TRIPHOSPHATE NUCLEOTIDOHYDROLASE"/>
    <property type="match status" value="1"/>
</dbReference>
<dbReference type="InterPro" id="IPR033704">
    <property type="entry name" value="dUTPase_trimeric"/>
</dbReference>
<dbReference type="InterPro" id="IPR008181">
    <property type="entry name" value="dUTPase"/>
</dbReference>
<sequence>MIQVPISFLPHGEGLPLPERATPHAAGLDLRAALPEGEAWTLAPGERRLVPTGLVMAIPEGYEGQVRPRSGLALKHGVTVLNAPGTIDADYRGEVAVVLVNHGTAPFTLARGERIAQFLLAPVPAWEWRPERTAAALGETQRGGGGYGSTGKS</sequence>
<dbReference type="RefSeq" id="WP_316414020.1">
    <property type="nucleotide sequence ID" value="NZ_AP027080.1"/>
</dbReference>
<evidence type="ECO:0000313" key="8">
    <source>
        <dbReference type="Proteomes" id="UP001238179"/>
    </source>
</evidence>
<comment type="function">
    <text evidence="5">This enzyme is involved in nucleotide metabolism: it produces dUMP, the immediate precursor of thymidine nucleotides and it decreases the intracellular concentration of dUTP so that uracil cannot be incorporated into DNA.</text>
</comment>
<organism evidence="7 8">
    <name type="scientific">Mesoterricola silvestris</name>
    <dbReference type="NCBI Taxonomy" id="2927979"/>
    <lineage>
        <taxon>Bacteria</taxon>
        <taxon>Pseudomonadati</taxon>
        <taxon>Acidobacteriota</taxon>
        <taxon>Holophagae</taxon>
        <taxon>Holophagales</taxon>
        <taxon>Holophagaceae</taxon>
        <taxon>Mesoterricola</taxon>
    </lineage>
</organism>
<evidence type="ECO:0000256" key="5">
    <source>
        <dbReference type="HAMAP-Rule" id="MF_00116"/>
    </source>
</evidence>
<dbReference type="KEGG" id="msil:METEAL_03090"/>
<dbReference type="Pfam" id="PF00692">
    <property type="entry name" value="dUTPase"/>
    <property type="match status" value="1"/>
</dbReference>
<dbReference type="Gene3D" id="2.70.40.10">
    <property type="match status" value="1"/>
</dbReference>
<keyword evidence="2 5" id="KW-0378">Hydrolase</keyword>
<dbReference type="HAMAP" id="MF_00116">
    <property type="entry name" value="dUTPase_bact"/>
    <property type="match status" value="1"/>
</dbReference>
<dbReference type="NCBIfam" id="TIGR00576">
    <property type="entry name" value="dut"/>
    <property type="match status" value="1"/>
</dbReference>
<feature type="domain" description="dUTPase-like" evidence="6">
    <location>
        <begin position="16"/>
        <end position="151"/>
    </location>
</feature>
<comment type="pathway">
    <text evidence="5">Pyrimidine metabolism; dUMP biosynthesis; dUMP from dCTP (dUTP route): step 2/2.</text>
</comment>
<gene>
    <name evidence="5 7" type="primary">dut</name>
    <name evidence="7" type="ORF">METEAL_03090</name>
</gene>
<dbReference type="GO" id="GO:0046081">
    <property type="term" value="P:dUTP catabolic process"/>
    <property type="evidence" value="ECO:0007669"/>
    <property type="project" value="InterPro"/>
</dbReference>
<comment type="similarity">
    <text evidence="1 5">Belongs to the dUTPase family.</text>
</comment>
<feature type="binding site" evidence="5">
    <location>
        <begin position="69"/>
        <end position="71"/>
    </location>
    <ligand>
        <name>substrate</name>
    </ligand>
</feature>
<comment type="cofactor">
    <cofactor evidence="5">
        <name>Mg(2+)</name>
        <dbReference type="ChEBI" id="CHEBI:18420"/>
    </cofactor>
</comment>
<keyword evidence="8" id="KW-1185">Reference proteome</keyword>
<keyword evidence="5" id="KW-0460">Magnesium</keyword>
<comment type="catalytic activity">
    <reaction evidence="4 5">
        <text>dUTP + H2O = dUMP + diphosphate + H(+)</text>
        <dbReference type="Rhea" id="RHEA:10248"/>
        <dbReference type="ChEBI" id="CHEBI:15377"/>
        <dbReference type="ChEBI" id="CHEBI:15378"/>
        <dbReference type="ChEBI" id="CHEBI:33019"/>
        <dbReference type="ChEBI" id="CHEBI:61555"/>
        <dbReference type="ChEBI" id="CHEBI:246422"/>
        <dbReference type="EC" id="3.6.1.23"/>
    </reaction>
</comment>
<feature type="binding site" evidence="5">
    <location>
        <position position="82"/>
    </location>
    <ligand>
        <name>substrate</name>
    </ligand>
</feature>
<dbReference type="GO" id="GO:0006226">
    <property type="term" value="P:dUMP biosynthetic process"/>
    <property type="evidence" value="ECO:0007669"/>
    <property type="project" value="UniProtKB-UniRule"/>
</dbReference>
<evidence type="ECO:0000259" key="6">
    <source>
        <dbReference type="Pfam" id="PF00692"/>
    </source>
</evidence>
<dbReference type="NCBIfam" id="NF001862">
    <property type="entry name" value="PRK00601.1"/>
    <property type="match status" value="1"/>
</dbReference>
<dbReference type="GO" id="GO:0000287">
    <property type="term" value="F:magnesium ion binding"/>
    <property type="evidence" value="ECO:0007669"/>
    <property type="project" value="UniProtKB-UniRule"/>
</dbReference>
<name>A0AA48K7G9_9BACT</name>
<evidence type="ECO:0000313" key="7">
    <source>
        <dbReference type="EMBL" id="BDU71135.1"/>
    </source>
</evidence>
<dbReference type="AlphaFoldDB" id="A0AA48K7G9"/>
<dbReference type="EMBL" id="AP027080">
    <property type="protein sequence ID" value="BDU71135.1"/>
    <property type="molecule type" value="Genomic_DNA"/>
</dbReference>
<feature type="binding site" evidence="5">
    <location>
        <begin position="86"/>
        <end position="88"/>
    </location>
    <ligand>
        <name>substrate</name>
    </ligand>
</feature>
<accession>A0AA48K7G9</accession>
<protein>
    <recommendedName>
        <fullName evidence="5">Deoxyuridine 5'-triphosphate nucleotidohydrolase</fullName>
        <shortName evidence="5">dUTPase</shortName>
        <ecNumber evidence="5">3.6.1.23</ecNumber>
    </recommendedName>
    <alternativeName>
        <fullName evidence="5">dUTP pyrophosphatase</fullName>
    </alternativeName>
</protein>
<dbReference type="SUPFAM" id="SSF51283">
    <property type="entry name" value="dUTPase-like"/>
    <property type="match status" value="1"/>
</dbReference>
<evidence type="ECO:0000256" key="1">
    <source>
        <dbReference type="ARBA" id="ARBA00006581"/>
    </source>
</evidence>
<dbReference type="PANTHER" id="PTHR11241:SF0">
    <property type="entry name" value="DEOXYURIDINE 5'-TRIPHOSPHATE NUCLEOTIDOHYDROLASE"/>
    <property type="match status" value="1"/>
</dbReference>
<proteinExistence type="inferred from homology"/>
<dbReference type="EC" id="3.6.1.23" evidence="5"/>
<reference evidence="8" key="1">
    <citation type="journal article" date="2023" name="Int. J. Syst. Evol. Microbiol.">
        <title>Mesoterricola silvestris gen. nov., sp. nov., Mesoterricola sediminis sp. nov., Geothrix oryzae sp. nov., Geothrix edaphica sp. nov., Geothrix rubra sp. nov., and Geothrix limicola sp. nov., six novel members of Acidobacteriota isolated from soils.</title>
        <authorList>
            <person name="Itoh H."/>
            <person name="Sugisawa Y."/>
            <person name="Mise K."/>
            <person name="Xu Z."/>
            <person name="Kuniyasu M."/>
            <person name="Ushijima N."/>
            <person name="Kawano K."/>
            <person name="Kobayashi E."/>
            <person name="Shiratori Y."/>
            <person name="Masuda Y."/>
            <person name="Senoo K."/>
        </authorList>
    </citation>
    <scope>NUCLEOTIDE SEQUENCE [LARGE SCALE GENOMIC DNA]</scope>
    <source>
        <strain evidence="8">W79</strain>
    </source>
</reference>
<evidence type="ECO:0000256" key="3">
    <source>
        <dbReference type="ARBA" id="ARBA00023080"/>
    </source>
</evidence>